<accession>A0ABU1EMC8</accession>
<dbReference type="PANTHER" id="PTHR30620:SF16">
    <property type="entry name" value="LYSOSOMAL BETA GLUCOSIDASE"/>
    <property type="match status" value="1"/>
</dbReference>
<dbReference type="NCBIfam" id="NF011678">
    <property type="entry name" value="PRK15098.1"/>
    <property type="match status" value="1"/>
</dbReference>
<dbReference type="InterPro" id="IPR013783">
    <property type="entry name" value="Ig-like_fold"/>
</dbReference>
<dbReference type="SUPFAM" id="SSF51445">
    <property type="entry name" value="(Trans)glycosidases"/>
    <property type="match status" value="1"/>
</dbReference>
<dbReference type="Pfam" id="PF01915">
    <property type="entry name" value="Glyco_hydro_3_C"/>
    <property type="match status" value="1"/>
</dbReference>
<keyword evidence="4 8" id="KW-0732">Signal</keyword>
<evidence type="ECO:0000256" key="5">
    <source>
        <dbReference type="ARBA" id="ARBA00022801"/>
    </source>
</evidence>
<organism evidence="10 11">
    <name type="scientific">Christiangramia sediminicola</name>
    <dbReference type="NCBI Taxonomy" id="3073267"/>
    <lineage>
        <taxon>Bacteria</taxon>
        <taxon>Pseudomonadati</taxon>
        <taxon>Bacteroidota</taxon>
        <taxon>Flavobacteriia</taxon>
        <taxon>Flavobacteriales</taxon>
        <taxon>Flavobacteriaceae</taxon>
        <taxon>Christiangramia</taxon>
    </lineage>
</organism>
<name>A0ABU1EMC8_9FLAO</name>
<evidence type="ECO:0000256" key="6">
    <source>
        <dbReference type="ARBA" id="ARBA00023295"/>
    </source>
</evidence>
<dbReference type="InterPro" id="IPR026891">
    <property type="entry name" value="Fn3-like"/>
</dbReference>
<dbReference type="PROSITE" id="PS00775">
    <property type="entry name" value="GLYCOSYL_HYDROL_F3"/>
    <property type="match status" value="1"/>
</dbReference>
<proteinExistence type="inferred from homology"/>
<feature type="domain" description="Fibronectin type III-like" evidence="9">
    <location>
        <begin position="677"/>
        <end position="746"/>
    </location>
</feature>
<evidence type="ECO:0000256" key="7">
    <source>
        <dbReference type="RuleBase" id="RU361161"/>
    </source>
</evidence>
<dbReference type="SMART" id="SM01217">
    <property type="entry name" value="Fn3_like"/>
    <property type="match status" value="1"/>
</dbReference>
<dbReference type="Gene3D" id="3.20.20.300">
    <property type="entry name" value="Glycoside hydrolase, family 3, N-terminal domain"/>
    <property type="match status" value="1"/>
</dbReference>
<dbReference type="InterPro" id="IPR036881">
    <property type="entry name" value="Glyco_hydro_3_C_sf"/>
</dbReference>
<reference evidence="11" key="1">
    <citation type="submission" date="2023-07" db="EMBL/GenBank/DDBJ databases">
        <title>Christiangramia sp. SM2212., a novel bacterium of the family Flavobacteriaceae isolated from the sea sediment.</title>
        <authorList>
            <person name="Wang J."/>
            <person name="Zhang X."/>
        </authorList>
    </citation>
    <scope>NUCLEOTIDE SEQUENCE [LARGE SCALE GENOMIC DNA]</scope>
    <source>
        <strain evidence="11">SM2212</strain>
    </source>
</reference>
<evidence type="ECO:0000256" key="8">
    <source>
        <dbReference type="SAM" id="SignalP"/>
    </source>
</evidence>
<comment type="catalytic activity">
    <reaction evidence="1">
        <text>Hydrolysis of terminal, non-reducing beta-D-glucosyl residues with release of beta-D-glucose.</text>
        <dbReference type="EC" id="3.2.1.21"/>
    </reaction>
</comment>
<dbReference type="GO" id="GO:0008422">
    <property type="term" value="F:beta-glucosidase activity"/>
    <property type="evidence" value="ECO:0007669"/>
    <property type="project" value="UniProtKB-EC"/>
</dbReference>
<sequence>MKLRKKLSVLLLLLGGAVVTQAQEKIPEVEELLSKMTLEEKIGQLNLLTPGGGVATGSVVSEDVEAKIKAGNVGGVFGVSSPEKVRQAQEIAVKNSRLGIPLLIGSDIIHGYKTTYPIPLGLSSSWDMELIKSGAQMAAKEATADGINWNFSPMVDIARDPRWGRIAEGAGEDPYLGSQIAKAMVEGYQGEDLTLPYTMMATVKHMALYGAPEAGRDYNSVDMSRLKMFNEYLPPYQAAVDAGVGSVMTSFNDIDGVPASGNKWLLTDLLRKRWGFGGFVVSDYTSVNEMIAHGMGDIQDVSAMAINAGLDMDMVGEGFLTTLKKSVEEGTVSEEQITKAARRILEAKHKIGLLNDPYLYSDESRPARDILTDENRSLARKAATRSFVLLKKHNNTLPLSKNANIALVGPLANSKNNMLGTWAPTGNPQLSVPILDGLKNVAPDATIQYAKGANIADDSTFAKKVNVFGERIQISEESSETLMKEAMNLAKEADVIVAVVGEATEMSGEAASRTDIRIPESQKKLIRELAKTGKPVVLVLMSGRPLDISEEMDLPVSILQIWHPGVEAGNAVADVLFGEYNPSGKLTNSWPRSVGQIPIHYRMKTTGRPGPESGDFQKFKSNYLDSPNSALLPFGFGLSYTTFEYSNIKASSSELSSNGSIEVSATITNTGDYDGEEVVQLYIHDKVRNVTPPGKELKGFQKIMLKKGESKTVTFTITPEELKFYNSQLDHVFEPGEFEYFVRGTSDSEFDGSFTLKN</sequence>
<dbReference type="Proteomes" id="UP001257234">
    <property type="component" value="Unassembled WGS sequence"/>
</dbReference>
<dbReference type="InterPro" id="IPR001764">
    <property type="entry name" value="Glyco_hydro_3_N"/>
</dbReference>
<dbReference type="Pfam" id="PF00933">
    <property type="entry name" value="Glyco_hydro_3"/>
    <property type="match status" value="1"/>
</dbReference>
<dbReference type="Pfam" id="PF14310">
    <property type="entry name" value="Fn3-like"/>
    <property type="match status" value="1"/>
</dbReference>
<comment type="caution">
    <text evidence="10">The sequence shown here is derived from an EMBL/GenBank/DDBJ whole genome shotgun (WGS) entry which is preliminary data.</text>
</comment>
<evidence type="ECO:0000313" key="10">
    <source>
        <dbReference type="EMBL" id="MDR5589541.1"/>
    </source>
</evidence>
<evidence type="ECO:0000256" key="2">
    <source>
        <dbReference type="ARBA" id="ARBA00005336"/>
    </source>
</evidence>
<protein>
    <recommendedName>
        <fullName evidence="3">beta-glucosidase</fullName>
        <ecNumber evidence="3">3.2.1.21</ecNumber>
    </recommendedName>
</protein>
<evidence type="ECO:0000256" key="1">
    <source>
        <dbReference type="ARBA" id="ARBA00000448"/>
    </source>
</evidence>
<dbReference type="InterPro" id="IPR017853">
    <property type="entry name" value="GH"/>
</dbReference>
<dbReference type="RefSeq" id="WP_309560425.1">
    <property type="nucleotide sequence ID" value="NZ_JAVJIU010000001.1"/>
</dbReference>
<keyword evidence="11" id="KW-1185">Reference proteome</keyword>
<keyword evidence="6 7" id="KW-0326">Glycosidase</keyword>
<dbReference type="EMBL" id="JAVJIU010000001">
    <property type="protein sequence ID" value="MDR5589541.1"/>
    <property type="molecule type" value="Genomic_DNA"/>
</dbReference>
<evidence type="ECO:0000259" key="9">
    <source>
        <dbReference type="SMART" id="SM01217"/>
    </source>
</evidence>
<evidence type="ECO:0000256" key="4">
    <source>
        <dbReference type="ARBA" id="ARBA00022729"/>
    </source>
</evidence>
<dbReference type="EC" id="3.2.1.21" evidence="3"/>
<keyword evidence="5 7" id="KW-0378">Hydrolase</keyword>
<dbReference type="PANTHER" id="PTHR30620">
    <property type="entry name" value="PERIPLASMIC BETA-GLUCOSIDASE-RELATED"/>
    <property type="match status" value="1"/>
</dbReference>
<comment type="similarity">
    <text evidence="2 7">Belongs to the glycosyl hydrolase 3 family.</text>
</comment>
<dbReference type="PRINTS" id="PR00133">
    <property type="entry name" value="GLHYDRLASE3"/>
</dbReference>
<dbReference type="SUPFAM" id="SSF52279">
    <property type="entry name" value="Beta-D-glucan exohydrolase, C-terminal domain"/>
    <property type="match status" value="1"/>
</dbReference>
<feature type="chain" id="PRO_5045881790" description="beta-glucosidase" evidence="8">
    <location>
        <begin position="23"/>
        <end position="758"/>
    </location>
</feature>
<dbReference type="InterPro" id="IPR036962">
    <property type="entry name" value="Glyco_hydro_3_N_sf"/>
</dbReference>
<dbReference type="InterPro" id="IPR019800">
    <property type="entry name" value="Glyco_hydro_3_AS"/>
</dbReference>
<evidence type="ECO:0000256" key="3">
    <source>
        <dbReference type="ARBA" id="ARBA00012744"/>
    </source>
</evidence>
<dbReference type="InterPro" id="IPR002772">
    <property type="entry name" value="Glyco_hydro_3_C"/>
</dbReference>
<dbReference type="Gene3D" id="3.40.50.1700">
    <property type="entry name" value="Glycoside hydrolase family 3 C-terminal domain"/>
    <property type="match status" value="1"/>
</dbReference>
<dbReference type="Gene3D" id="2.60.40.10">
    <property type="entry name" value="Immunoglobulins"/>
    <property type="match status" value="1"/>
</dbReference>
<evidence type="ECO:0000313" key="11">
    <source>
        <dbReference type="Proteomes" id="UP001257234"/>
    </source>
</evidence>
<dbReference type="InterPro" id="IPR051915">
    <property type="entry name" value="Cellulose_Degrad_GH3"/>
</dbReference>
<gene>
    <name evidence="10" type="primary">bglX</name>
    <name evidence="10" type="ORF">RE431_02745</name>
</gene>
<feature type="signal peptide" evidence="8">
    <location>
        <begin position="1"/>
        <end position="22"/>
    </location>
</feature>